<feature type="transmembrane region" description="Helical" evidence="1">
    <location>
        <begin position="179"/>
        <end position="199"/>
    </location>
</feature>
<dbReference type="SUPFAM" id="SSF103473">
    <property type="entry name" value="MFS general substrate transporter"/>
    <property type="match status" value="1"/>
</dbReference>
<reference evidence="3" key="1">
    <citation type="submission" date="2018-05" db="EMBL/GenBank/DDBJ databases">
        <authorList>
            <person name="Lanie J.A."/>
            <person name="Ng W.-L."/>
            <person name="Kazmierczak K.M."/>
            <person name="Andrzejewski T.M."/>
            <person name="Davidsen T.M."/>
            <person name="Wayne K.J."/>
            <person name="Tettelin H."/>
            <person name="Glass J.I."/>
            <person name="Rusch D."/>
            <person name="Podicherti R."/>
            <person name="Tsui H.-C.T."/>
            <person name="Winkler M.E."/>
        </authorList>
    </citation>
    <scope>NUCLEOTIDE SEQUENCE</scope>
</reference>
<feature type="transmembrane region" description="Helical" evidence="1">
    <location>
        <begin position="309"/>
        <end position="326"/>
    </location>
</feature>
<feature type="transmembrane region" description="Helical" evidence="1">
    <location>
        <begin position="55"/>
        <end position="78"/>
    </location>
</feature>
<evidence type="ECO:0000259" key="2">
    <source>
        <dbReference type="PROSITE" id="PS50850"/>
    </source>
</evidence>
<accession>A0A381QWK5</accession>
<protein>
    <recommendedName>
        <fullName evidence="2">Major facilitator superfamily (MFS) profile domain-containing protein</fullName>
    </recommendedName>
</protein>
<feature type="transmembrane region" description="Helical" evidence="1">
    <location>
        <begin position="396"/>
        <end position="417"/>
    </location>
</feature>
<feature type="transmembrane region" description="Helical" evidence="1">
    <location>
        <begin position="114"/>
        <end position="140"/>
    </location>
</feature>
<dbReference type="Pfam" id="PF07690">
    <property type="entry name" value="MFS_1"/>
    <property type="match status" value="1"/>
</dbReference>
<name>A0A381QWK5_9ZZZZ</name>
<dbReference type="PROSITE" id="PS50850">
    <property type="entry name" value="MFS"/>
    <property type="match status" value="1"/>
</dbReference>
<dbReference type="GO" id="GO:0022857">
    <property type="term" value="F:transmembrane transporter activity"/>
    <property type="evidence" value="ECO:0007669"/>
    <property type="project" value="InterPro"/>
</dbReference>
<sequence>MNLNPISLARGVRQLHYGWVIVAIAATMLLVTSSVRFATAALVPYLSDSASGPQWSYGAIGFGFSLQWLALAIVSPYIGWLGDRYGIRNLLLLGGVLFLSGMLLMGMMTTLWQFYLYFGILLGIASSIYTVLLVSGVALWFRKYLGLAMGFIWSFQGIGVLIFIYLISATFEKLGMKWIFWLPGLSGGVLVLLLVKFFCDDPAEKGLRPFGAPVEEPITKIEKDETAKTRASVFLQQAQRTQTFWNLINIHLWGCMGHQIINVLVVAIAVDRGLSLGAAAGVLAVQQATGVFVRGAVPVVAEVVGSKNVWVVGMILQAAPLLLILFSHDIWAFYIFAFLFGVGQSCEVPTFPIANRQYYGNVPQGSLYGWQNVGSGLGMGLAPVCGGFIWDLTGSYAAPLIMSFIFSSIGLVSALLLPSPRTLLTPDWERHIPLTSTSPSYGVKS</sequence>
<feature type="transmembrane region" description="Helical" evidence="1">
    <location>
        <begin position="20"/>
        <end position="43"/>
    </location>
</feature>
<feature type="domain" description="Major facilitator superfamily (MFS) profile" evidence="2">
    <location>
        <begin position="20"/>
        <end position="422"/>
    </location>
</feature>
<dbReference type="Gene3D" id="1.20.1250.20">
    <property type="entry name" value="MFS general substrate transporter like domains"/>
    <property type="match status" value="2"/>
</dbReference>
<feature type="transmembrane region" description="Helical" evidence="1">
    <location>
        <begin position="250"/>
        <end position="270"/>
    </location>
</feature>
<dbReference type="InterPro" id="IPR050327">
    <property type="entry name" value="Proton-linked_MCT"/>
</dbReference>
<dbReference type="InterPro" id="IPR036259">
    <property type="entry name" value="MFS_trans_sf"/>
</dbReference>
<evidence type="ECO:0000256" key="1">
    <source>
        <dbReference type="SAM" id="Phobius"/>
    </source>
</evidence>
<keyword evidence="1" id="KW-0472">Membrane</keyword>
<evidence type="ECO:0000313" key="3">
    <source>
        <dbReference type="EMBL" id="SUZ83334.1"/>
    </source>
</evidence>
<organism evidence="3">
    <name type="scientific">marine metagenome</name>
    <dbReference type="NCBI Taxonomy" id="408172"/>
    <lineage>
        <taxon>unclassified sequences</taxon>
        <taxon>metagenomes</taxon>
        <taxon>ecological metagenomes</taxon>
    </lineage>
</organism>
<dbReference type="PANTHER" id="PTHR11360:SF290">
    <property type="entry name" value="MONOCARBOXYLATE MFS PERMEASE"/>
    <property type="match status" value="1"/>
</dbReference>
<dbReference type="PANTHER" id="PTHR11360">
    <property type="entry name" value="MONOCARBOXYLATE TRANSPORTER"/>
    <property type="match status" value="1"/>
</dbReference>
<dbReference type="InterPro" id="IPR011701">
    <property type="entry name" value="MFS"/>
</dbReference>
<feature type="transmembrane region" description="Helical" evidence="1">
    <location>
        <begin position="90"/>
        <end position="108"/>
    </location>
</feature>
<feature type="transmembrane region" description="Helical" evidence="1">
    <location>
        <begin position="332"/>
        <end position="355"/>
    </location>
</feature>
<dbReference type="AlphaFoldDB" id="A0A381QWK5"/>
<dbReference type="EMBL" id="UINC01001546">
    <property type="protein sequence ID" value="SUZ83334.1"/>
    <property type="molecule type" value="Genomic_DNA"/>
</dbReference>
<keyword evidence="1" id="KW-1133">Transmembrane helix</keyword>
<feature type="transmembrane region" description="Helical" evidence="1">
    <location>
        <begin position="147"/>
        <end position="167"/>
    </location>
</feature>
<gene>
    <name evidence="3" type="ORF">METZ01_LOCUS36188</name>
</gene>
<keyword evidence="1" id="KW-0812">Transmembrane</keyword>
<feature type="transmembrane region" description="Helical" evidence="1">
    <location>
        <begin position="367"/>
        <end position="390"/>
    </location>
</feature>
<proteinExistence type="predicted"/>
<dbReference type="InterPro" id="IPR020846">
    <property type="entry name" value="MFS_dom"/>
</dbReference>